<protein>
    <submittedName>
        <fullName evidence="2">Uncharacterized protein</fullName>
    </submittedName>
</protein>
<proteinExistence type="predicted"/>
<evidence type="ECO:0000313" key="2">
    <source>
        <dbReference type="EMBL" id="KAJ1358708.1"/>
    </source>
</evidence>
<dbReference type="AlphaFoldDB" id="A0AAD5QNH6"/>
<dbReference type="Proteomes" id="UP001196413">
    <property type="component" value="Unassembled WGS sequence"/>
</dbReference>
<evidence type="ECO:0000256" key="1">
    <source>
        <dbReference type="SAM" id="MobiDB-lite"/>
    </source>
</evidence>
<dbReference type="EMBL" id="JAHQIW010003436">
    <property type="protein sequence ID" value="KAJ1358708.1"/>
    <property type="molecule type" value="Genomic_DNA"/>
</dbReference>
<keyword evidence="3" id="KW-1185">Reference proteome</keyword>
<name>A0AAD5QNH6_PARTN</name>
<accession>A0AAD5QNH6</accession>
<reference evidence="2" key="1">
    <citation type="submission" date="2021-06" db="EMBL/GenBank/DDBJ databases">
        <title>Parelaphostrongylus tenuis whole genome reference sequence.</title>
        <authorList>
            <person name="Garwood T.J."/>
            <person name="Larsen P.A."/>
            <person name="Fountain-Jones N.M."/>
            <person name="Garbe J.R."/>
            <person name="Macchietto M.G."/>
            <person name="Kania S.A."/>
            <person name="Gerhold R.W."/>
            <person name="Richards J.E."/>
            <person name="Wolf T.M."/>
        </authorList>
    </citation>
    <scope>NUCLEOTIDE SEQUENCE</scope>
    <source>
        <strain evidence="2">MNPRO001-30</strain>
        <tissue evidence="2">Meninges</tissue>
    </source>
</reference>
<sequence length="57" mass="6492">NTGEDVETEKSRRSIIESYCEPENVGGDVGAAETRRTIRNSSKHEVSLRHHNKRVKQ</sequence>
<evidence type="ECO:0000313" key="3">
    <source>
        <dbReference type="Proteomes" id="UP001196413"/>
    </source>
</evidence>
<organism evidence="2 3">
    <name type="scientific">Parelaphostrongylus tenuis</name>
    <name type="common">Meningeal worm</name>
    <dbReference type="NCBI Taxonomy" id="148309"/>
    <lineage>
        <taxon>Eukaryota</taxon>
        <taxon>Metazoa</taxon>
        <taxon>Ecdysozoa</taxon>
        <taxon>Nematoda</taxon>
        <taxon>Chromadorea</taxon>
        <taxon>Rhabditida</taxon>
        <taxon>Rhabditina</taxon>
        <taxon>Rhabditomorpha</taxon>
        <taxon>Strongyloidea</taxon>
        <taxon>Metastrongylidae</taxon>
        <taxon>Parelaphostrongylus</taxon>
    </lineage>
</organism>
<feature type="non-terminal residue" evidence="2">
    <location>
        <position position="1"/>
    </location>
</feature>
<gene>
    <name evidence="2" type="ORF">KIN20_017201</name>
</gene>
<comment type="caution">
    <text evidence="2">The sequence shown here is derived from an EMBL/GenBank/DDBJ whole genome shotgun (WGS) entry which is preliminary data.</text>
</comment>
<feature type="region of interest" description="Disordered" evidence="1">
    <location>
        <begin position="23"/>
        <end position="57"/>
    </location>
</feature>